<name>A0A9P3L9Q5_9APHY</name>
<keyword evidence="2" id="KW-1185">Reference proteome</keyword>
<proteinExistence type="predicted"/>
<protein>
    <submittedName>
        <fullName evidence="1">Uncharacterized protein</fullName>
    </submittedName>
</protein>
<dbReference type="EMBL" id="BPQB01000006">
    <property type="protein sequence ID" value="GJE87385.1"/>
    <property type="molecule type" value="Genomic_DNA"/>
</dbReference>
<dbReference type="Proteomes" id="UP000703269">
    <property type="component" value="Unassembled WGS sequence"/>
</dbReference>
<comment type="caution">
    <text evidence="1">The sequence shown here is derived from an EMBL/GenBank/DDBJ whole genome shotgun (WGS) entry which is preliminary data.</text>
</comment>
<dbReference type="AlphaFoldDB" id="A0A9P3L9Q5"/>
<reference evidence="1 2" key="1">
    <citation type="submission" date="2021-08" db="EMBL/GenBank/DDBJ databases">
        <title>Draft Genome Sequence of Phanerochaete sordida strain YK-624.</title>
        <authorList>
            <person name="Mori T."/>
            <person name="Dohra H."/>
            <person name="Suzuki T."/>
            <person name="Kawagishi H."/>
            <person name="Hirai H."/>
        </authorList>
    </citation>
    <scope>NUCLEOTIDE SEQUENCE [LARGE SCALE GENOMIC DNA]</scope>
    <source>
        <strain evidence="1 2">YK-624</strain>
    </source>
</reference>
<evidence type="ECO:0000313" key="2">
    <source>
        <dbReference type="Proteomes" id="UP000703269"/>
    </source>
</evidence>
<evidence type="ECO:0000313" key="1">
    <source>
        <dbReference type="EMBL" id="GJE87385.1"/>
    </source>
</evidence>
<sequence>MNNQCLQILIQDTKGAIDSQMYQDIKPKFPNVVDVSFEEHDPRDPQPAGRKVSAFYIAKGPTILLLPDAEFCTILGRLHDAAHASGKMFSYLVIDYPVALEQVGKSNKDIKRDRDGIIELLKKENWKEIHPSFQAGGLMAPAAMTIFAGPV</sequence>
<organism evidence="1 2">
    <name type="scientific">Phanerochaete sordida</name>
    <dbReference type="NCBI Taxonomy" id="48140"/>
    <lineage>
        <taxon>Eukaryota</taxon>
        <taxon>Fungi</taxon>
        <taxon>Dikarya</taxon>
        <taxon>Basidiomycota</taxon>
        <taxon>Agaricomycotina</taxon>
        <taxon>Agaricomycetes</taxon>
        <taxon>Polyporales</taxon>
        <taxon>Phanerochaetaceae</taxon>
        <taxon>Phanerochaete</taxon>
    </lineage>
</organism>
<gene>
    <name evidence="1" type="ORF">PsYK624_034680</name>
</gene>
<accession>A0A9P3L9Q5</accession>